<dbReference type="AlphaFoldDB" id="A0A1Y1ICE0"/>
<keyword evidence="1" id="KW-0479">Metal-binding</keyword>
<accession>A0A1Y1ICE0</accession>
<dbReference type="PROSITE" id="PS50865">
    <property type="entry name" value="ZF_MYND_2"/>
    <property type="match status" value="1"/>
</dbReference>
<sequence>MSYGRLWITDINLHFFGLSESRAFEIAVKNIEEATPSPLESHFALLDDQRDLEALDERLKQDSYKVCCFRSSRGTPVFVWVHFDDHLTPARLILPRFIECLAGALGCAATSTVVIPFSKTEVYAGNCESWESMWFLGDEMALEENVDQIENPAGSGHLTTRPYRVTKLCNDQGLVELEPYPVWGGTLGLQIWEGPVRKTLYPVPKTEDESENLDPYTAEDRGFVCELVEESACFADVCWNCKTKPEGAKLLKCGKCGDVRYCSKECQKLSWQKDHKLECDARKQAAQGSRAVKAGKKKKAAQKGQTDHEKEVRERLAQTIAENLKDVDS</sequence>
<keyword evidence="3" id="KW-0862">Zinc</keyword>
<evidence type="ECO:0000259" key="6">
    <source>
        <dbReference type="PROSITE" id="PS50865"/>
    </source>
</evidence>
<reference evidence="7 8" key="1">
    <citation type="journal article" date="2014" name="Nat. Commun.">
        <title>Klebsormidium flaccidum genome reveals primary factors for plant terrestrial adaptation.</title>
        <authorList>
            <person name="Hori K."/>
            <person name="Maruyama F."/>
            <person name="Fujisawa T."/>
            <person name="Togashi T."/>
            <person name="Yamamoto N."/>
            <person name="Seo M."/>
            <person name="Sato S."/>
            <person name="Yamada T."/>
            <person name="Mori H."/>
            <person name="Tajima N."/>
            <person name="Moriyama T."/>
            <person name="Ikeuchi M."/>
            <person name="Watanabe M."/>
            <person name="Wada H."/>
            <person name="Kobayashi K."/>
            <person name="Saito M."/>
            <person name="Masuda T."/>
            <person name="Sasaki-Sekimoto Y."/>
            <person name="Mashiguchi K."/>
            <person name="Awai K."/>
            <person name="Shimojima M."/>
            <person name="Masuda S."/>
            <person name="Iwai M."/>
            <person name="Nobusawa T."/>
            <person name="Narise T."/>
            <person name="Kondo S."/>
            <person name="Saito H."/>
            <person name="Sato R."/>
            <person name="Murakawa M."/>
            <person name="Ihara Y."/>
            <person name="Oshima-Yamada Y."/>
            <person name="Ohtaka K."/>
            <person name="Satoh M."/>
            <person name="Sonobe K."/>
            <person name="Ishii M."/>
            <person name="Ohtani R."/>
            <person name="Kanamori-Sato M."/>
            <person name="Honoki R."/>
            <person name="Miyazaki D."/>
            <person name="Mochizuki H."/>
            <person name="Umetsu J."/>
            <person name="Higashi K."/>
            <person name="Shibata D."/>
            <person name="Kamiya Y."/>
            <person name="Sato N."/>
            <person name="Nakamura Y."/>
            <person name="Tabata S."/>
            <person name="Ida S."/>
            <person name="Kurokawa K."/>
            <person name="Ohta H."/>
        </authorList>
    </citation>
    <scope>NUCLEOTIDE SEQUENCE [LARGE SCALE GENOMIC DNA]</scope>
    <source>
        <strain evidence="7 8">NIES-2285</strain>
    </source>
</reference>
<dbReference type="Gene3D" id="6.10.140.2220">
    <property type="match status" value="1"/>
</dbReference>
<feature type="region of interest" description="Disordered" evidence="5">
    <location>
        <begin position="285"/>
        <end position="312"/>
    </location>
</feature>
<evidence type="ECO:0000256" key="1">
    <source>
        <dbReference type="ARBA" id="ARBA00022723"/>
    </source>
</evidence>
<dbReference type="EMBL" id="DF237200">
    <property type="protein sequence ID" value="GAQ85738.1"/>
    <property type="molecule type" value="Genomic_DNA"/>
</dbReference>
<dbReference type="InterPro" id="IPR002893">
    <property type="entry name" value="Znf_MYND"/>
</dbReference>
<dbReference type="OrthoDB" id="530530at2759"/>
<evidence type="ECO:0000313" key="7">
    <source>
        <dbReference type="EMBL" id="GAQ85738.1"/>
    </source>
</evidence>
<evidence type="ECO:0000256" key="3">
    <source>
        <dbReference type="ARBA" id="ARBA00022833"/>
    </source>
</evidence>
<gene>
    <name evidence="7" type="ORF">KFL_002510150</name>
</gene>
<evidence type="ECO:0000256" key="2">
    <source>
        <dbReference type="ARBA" id="ARBA00022771"/>
    </source>
</evidence>
<dbReference type="Proteomes" id="UP000054558">
    <property type="component" value="Unassembled WGS sequence"/>
</dbReference>
<dbReference type="GO" id="GO:0008270">
    <property type="term" value="F:zinc ion binding"/>
    <property type="evidence" value="ECO:0007669"/>
    <property type="project" value="UniProtKB-KW"/>
</dbReference>
<evidence type="ECO:0000256" key="4">
    <source>
        <dbReference type="PROSITE-ProRule" id="PRU00134"/>
    </source>
</evidence>
<dbReference type="SUPFAM" id="SSF144232">
    <property type="entry name" value="HIT/MYND zinc finger-like"/>
    <property type="match status" value="1"/>
</dbReference>
<evidence type="ECO:0000313" key="8">
    <source>
        <dbReference type="Proteomes" id="UP000054558"/>
    </source>
</evidence>
<dbReference type="Pfam" id="PF01753">
    <property type="entry name" value="zf-MYND"/>
    <property type="match status" value="1"/>
</dbReference>
<keyword evidence="8" id="KW-1185">Reference proteome</keyword>
<keyword evidence="2 4" id="KW-0863">Zinc-finger</keyword>
<name>A0A1Y1ICE0_KLENI</name>
<proteinExistence type="predicted"/>
<protein>
    <recommendedName>
        <fullName evidence="6">MYND-type domain-containing protein</fullName>
    </recommendedName>
</protein>
<evidence type="ECO:0000256" key="5">
    <source>
        <dbReference type="SAM" id="MobiDB-lite"/>
    </source>
</evidence>
<feature type="domain" description="MYND-type" evidence="6">
    <location>
        <begin position="238"/>
        <end position="279"/>
    </location>
</feature>
<organism evidence="7 8">
    <name type="scientific">Klebsormidium nitens</name>
    <name type="common">Green alga</name>
    <name type="synonym">Ulothrix nitens</name>
    <dbReference type="NCBI Taxonomy" id="105231"/>
    <lineage>
        <taxon>Eukaryota</taxon>
        <taxon>Viridiplantae</taxon>
        <taxon>Streptophyta</taxon>
        <taxon>Klebsormidiophyceae</taxon>
        <taxon>Klebsormidiales</taxon>
        <taxon>Klebsormidiaceae</taxon>
        <taxon>Klebsormidium</taxon>
    </lineage>
</organism>